<reference evidence="7 8" key="1">
    <citation type="submission" date="2019-10" db="EMBL/GenBank/DDBJ databases">
        <authorList>
            <person name="Palmer J.M."/>
        </authorList>
    </citation>
    <scope>NUCLEOTIDE SEQUENCE [LARGE SCALE GENOMIC DNA]</scope>
    <source>
        <strain evidence="7 8">TWF696</strain>
    </source>
</reference>
<dbReference type="GO" id="GO:0005794">
    <property type="term" value="C:Golgi apparatus"/>
    <property type="evidence" value="ECO:0007669"/>
    <property type="project" value="UniProtKB-SubCell"/>
</dbReference>
<dbReference type="PANTHER" id="PTHR18921:SF2">
    <property type="entry name" value="THYROID RECEPTOR-INTERACTING PROTEIN 11"/>
    <property type="match status" value="1"/>
</dbReference>
<feature type="coiled-coil region" evidence="4">
    <location>
        <begin position="297"/>
        <end position="362"/>
    </location>
</feature>
<feature type="compositionally biased region" description="Basic residues" evidence="5">
    <location>
        <begin position="13"/>
        <end position="23"/>
    </location>
</feature>
<organism evidence="7 8">
    <name type="scientific">Orbilia brochopaga</name>
    <dbReference type="NCBI Taxonomy" id="3140254"/>
    <lineage>
        <taxon>Eukaryota</taxon>
        <taxon>Fungi</taxon>
        <taxon>Dikarya</taxon>
        <taxon>Ascomycota</taxon>
        <taxon>Pezizomycotina</taxon>
        <taxon>Orbiliomycetes</taxon>
        <taxon>Orbiliales</taxon>
        <taxon>Orbiliaceae</taxon>
        <taxon>Orbilia</taxon>
    </lineage>
</organism>
<dbReference type="Pfam" id="PF10375">
    <property type="entry name" value="GRAB"/>
    <property type="match status" value="1"/>
</dbReference>
<dbReference type="InterPro" id="IPR000237">
    <property type="entry name" value="GRIP_dom"/>
</dbReference>
<dbReference type="InterPro" id="IPR019459">
    <property type="entry name" value="GRAB"/>
</dbReference>
<keyword evidence="8" id="KW-1185">Reference proteome</keyword>
<dbReference type="PANTHER" id="PTHR18921">
    <property type="entry name" value="MYOSIN HEAVY CHAIN - RELATED"/>
    <property type="match status" value="1"/>
</dbReference>
<dbReference type="PROSITE" id="PS50913">
    <property type="entry name" value="GRIP"/>
    <property type="match status" value="1"/>
</dbReference>
<comment type="subcellular location">
    <subcellularLocation>
        <location evidence="1">Golgi apparatus</location>
    </subcellularLocation>
</comment>
<evidence type="ECO:0000256" key="3">
    <source>
        <dbReference type="ARBA" id="ARBA00023054"/>
    </source>
</evidence>
<dbReference type="Proteomes" id="UP001375240">
    <property type="component" value="Unassembled WGS sequence"/>
</dbReference>
<feature type="compositionally biased region" description="Gly residues" evidence="5">
    <location>
        <begin position="1"/>
        <end position="12"/>
    </location>
</feature>
<evidence type="ECO:0000256" key="1">
    <source>
        <dbReference type="ARBA" id="ARBA00004555"/>
    </source>
</evidence>
<feature type="coiled-coil region" evidence="4">
    <location>
        <begin position="240"/>
        <end position="267"/>
    </location>
</feature>
<evidence type="ECO:0000256" key="2">
    <source>
        <dbReference type="ARBA" id="ARBA00023034"/>
    </source>
</evidence>
<evidence type="ECO:0000256" key="5">
    <source>
        <dbReference type="SAM" id="MobiDB-lite"/>
    </source>
</evidence>
<keyword evidence="2" id="KW-0333">Golgi apparatus</keyword>
<dbReference type="AlphaFoldDB" id="A0AAV9UCN5"/>
<proteinExistence type="predicted"/>
<sequence>MDDHGFGGTVGRKGGKKTKRGSSRKQIGDAHKEPPAAHDQESEAEIHEKSSFKGDSVQDSKADTDPPEQMFPSSDPVDSIPRISVGGPGAIESINDAVNESDKDKILRLEEELARVKTENAQLDDKYKGLLGRVASIRTTLTDRLNKDAEEYQQLKATAELLEERNKVVISEKEALEASLTQTLAEKKILSQEIQDLRQRFSVSQQNWSKEREEVDIIQNKLMEDLESTRKSAQDWEVLAMEESSVRRALEERCNDIEEQYLSQKDALEKEALLRSQQVAKVSDLEKALHDIQKTRKEELRSLVETTQSQIESLVSEKSLLQEKLLDAEAQVNRLRDDMQRMSNLEAEVKEKTLLIGKLRHQGVILNEHLTKALRMIKRGDAQDNVDRQLVTNLFISFLGIPRGDTKRFEVLQLIANYLKWSDEDRETAGLSRPGTSNFTGSIPSRTMQSPVIQSHLGDSREVNNSGENLAELWASFLQQQTENRGDGA</sequence>
<feature type="domain" description="GRIP" evidence="6">
    <location>
        <begin position="381"/>
        <end position="432"/>
    </location>
</feature>
<dbReference type="EMBL" id="JAVHNQ010000009">
    <property type="protein sequence ID" value="KAK6339121.1"/>
    <property type="molecule type" value="Genomic_DNA"/>
</dbReference>
<feature type="coiled-coil region" evidence="4">
    <location>
        <begin position="99"/>
        <end position="207"/>
    </location>
</feature>
<keyword evidence="3 4" id="KW-0175">Coiled coil</keyword>
<gene>
    <name evidence="7" type="ORF">TWF696_009902</name>
</gene>
<dbReference type="GO" id="GO:0007030">
    <property type="term" value="P:Golgi organization"/>
    <property type="evidence" value="ECO:0007669"/>
    <property type="project" value="TreeGrafter"/>
</dbReference>
<dbReference type="GO" id="GO:0006888">
    <property type="term" value="P:endoplasmic reticulum to Golgi vesicle-mediated transport"/>
    <property type="evidence" value="ECO:0007669"/>
    <property type="project" value="TreeGrafter"/>
</dbReference>
<evidence type="ECO:0000256" key="4">
    <source>
        <dbReference type="SAM" id="Coils"/>
    </source>
</evidence>
<evidence type="ECO:0000313" key="7">
    <source>
        <dbReference type="EMBL" id="KAK6339121.1"/>
    </source>
</evidence>
<name>A0AAV9UCN5_9PEZI</name>
<feature type="region of interest" description="Disordered" evidence="5">
    <location>
        <begin position="426"/>
        <end position="450"/>
    </location>
</feature>
<feature type="compositionally biased region" description="Polar residues" evidence="5">
    <location>
        <begin position="434"/>
        <end position="450"/>
    </location>
</feature>
<protein>
    <recommendedName>
        <fullName evidence="6">GRIP domain-containing protein</fullName>
    </recommendedName>
</protein>
<feature type="compositionally biased region" description="Basic and acidic residues" evidence="5">
    <location>
        <begin position="26"/>
        <end position="64"/>
    </location>
</feature>
<dbReference type="GO" id="GO:0031267">
    <property type="term" value="F:small GTPase binding"/>
    <property type="evidence" value="ECO:0007669"/>
    <property type="project" value="TreeGrafter"/>
</dbReference>
<feature type="region of interest" description="Disordered" evidence="5">
    <location>
        <begin position="1"/>
        <end position="88"/>
    </location>
</feature>
<accession>A0AAV9UCN5</accession>
<evidence type="ECO:0000259" key="6">
    <source>
        <dbReference type="PROSITE" id="PS50913"/>
    </source>
</evidence>
<evidence type="ECO:0000313" key="8">
    <source>
        <dbReference type="Proteomes" id="UP001375240"/>
    </source>
</evidence>
<comment type="caution">
    <text evidence="7">The sequence shown here is derived from an EMBL/GenBank/DDBJ whole genome shotgun (WGS) entry which is preliminary data.</text>
</comment>